<feature type="transmembrane region" description="Helical" evidence="8">
    <location>
        <begin position="123"/>
        <end position="145"/>
    </location>
</feature>
<dbReference type="InterPro" id="IPR005829">
    <property type="entry name" value="Sugar_transporter_CS"/>
</dbReference>
<evidence type="ECO:0000256" key="8">
    <source>
        <dbReference type="SAM" id="Phobius"/>
    </source>
</evidence>
<dbReference type="InterPro" id="IPR036259">
    <property type="entry name" value="MFS_trans_sf"/>
</dbReference>
<dbReference type="GO" id="GO:0016020">
    <property type="term" value="C:membrane"/>
    <property type="evidence" value="ECO:0007669"/>
    <property type="project" value="UniProtKB-SubCell"/>
</dbReference>
<feature type="transmembrane region" description="Helical" evidence="8">
    <location>
        <begin position="72"/>
        <end position="93"/>
    </location>
</feature>
<evidence type="ECO:0000313" key="10">
    <source>
        <dbReference type="EMBL" id="KAF2792386.1"/>
    </source>
</evidence>
<feature type="transmembrane region" description="Helical" evidence="8">
    <location>
        <begin position="191"/>
        <end position="210"/>
    </location>
</feature>
<dbReference type="EMBL" id="MU001972">
    <property type="protein sequence ID" value="KAF2792386.1"/>
    <property type="molecule type" value="Genomic_DNA"/>
</dbReference>
<feature type="domain" description="Major facilitator superfamily (MFS) profile" evidence="9">
    <location>
        <begin position="21"/>
        <end position="467"/>
    </location>
</feature>
<dbReference type="GO" id="GO:0005351">
    <property type="term" value="F:carbohydrate:proton symporter activity"/>
    <property type="evidence" value="ECO:0007669"/>
    <property type="project" value="TreeGrafter"/>
</dbReference>
<dbReference type="PANTHER" id="PTHR48022:SF10">
    <property type="entry name" value="MAJOR FACILITATOR SUPERFAMILY (MFS) PROFILE DOMAIN-CONTAINING PROTEIN"/>
    <property type="match status" value="1"/>
</dbReference>
<evidence type="ECO:0000256" key="5">
    <source>
        <dbReference type="ARBA" id="ARBA00022989"/>
    </source>
</evidence>
<dbReference type="PROSITE" id="PS00217">
    <property type="entry name" value="SUGAR_TRANSPORT_2"/>
    <property type="match status" value="1"/>
</dbReference>
<keyword evidence="6 8" id="KW-0472">Membrane</keyword>
<keyword evidence="4 8" id="KW-0812">Transmembrane</keyword>
<keyword evidence="5 8" id="KW-1133">Transmembrane helix</keyword>
<feature type="transmembrane region" description="Helical" evidence="8">
    <location>
        <begin position="100"/>
        <end position="117"/>
    </location>
</feature>
<feature type="transmembrane region" description="Helical" evidence="8">
    <location>
        <begin position="279"/>
        <end position="297"/>
    </location>
</feature>
<evidence type="ECO:0000256" key="7">
    <source>
        <dbReference type="RuleBase" id="RU003346"/>
    </source>
</evidence>
<evidence type="ECO:0000256" key="6">
    <source>
        <dbReference type="ARBA" id="ARBA00023136"/>
    </source>
</evidence>
<sequence length="524" mass="57727">MPVTVTLTETSLWTNRRCLLICCVVSIANMQYGFDSAAVGSLQAMPGFLKVFGYEDPTSPLGYGINSTVQQLITSLLTLGSFVSSLTAGYFAGFFGRREGLWAACILNAVACGIQIGTDSAGVLYLGRLLLGFANGFLVTFSNVYTSEVAPAHLRGVMVALFAYWVNIGSLVGSVVVNFTKHRMDKLSYRIPLACLYIVPTLLAIGLFFVPESPRWLLHKGRDEQARRALERLRHGAASGDELELEWIEMNKGVEEELKLAKSISFLDMFRGHDLRRTLLCYGMIACQTASGVWFLIGYQTYFLSIAGITKAFEFSIMNTCFGFLGVNIGMYAIRHLVGRRTILIFGAVACGLCELATAIAASVNMASVSTGKVLVAFTALFMFFYNGCVGAASYPVATELVSSRLRAWTVGTATSLGYVLAWLTGFCTPYFINPEDLNWGAKYGYIWAASNFLCVLFFYFFMPEMKGRSLEELDEIFEAGVPARKFKQFECRIVEDAMHDVDAIHDVQEKPEGVFVESVEKAV</sequence>
<dbReference type="FunFam" id="1.20.1250.20:FF:000078">
    <property type="entry name" value="MFS maltose transporter, putative"/>
    <property type="match status" value="1"/>
</dbReference>
<evidence type="ECO:0000256" key="4">
    <source>
        <dbReference type="ARBA" id="ARBA00022692"/>
    </source>
</evidence>
<feature type="transmembrane region" description="Helical" evidence="8">
    <location>
        <begin position="157"/>
        <end position="179"/>
    </location>
</feature>
<proteinExistence type="inferred from homology"/>
<evidence type="ECO:0000259" key="9">
    <source>
        <dbReference type="PROSITE" id="PS50850"/>
    </source>
</evidence>
<accession>A0A6A6X7M2</accession>
<name>A0A6A6X7M2_9PLEO</name>
<dbReference type="Gene3D" id="1.20.1250.20">
    <property type="entry name" value="MFS general substrate transporter like domains"/>
    <property type="match status" value="1"/>
</dbReference>
<reference evidence="10" key="1">
    <citation type="journal article" date="2020" name="Stud. Mycol.">
        <title>101 Dothideomycetes genomes: a test case for predicting lifestyles and emergence of pathogens.</title>
        <authorList>
            <person name="Haridas S."/>
            <person name="Albert R."/>
            <person name="Binder M."/>
            <person name="Bloem J."/>
            <person name="Labutti K."/>
            <person name="Salamov A."/>
            <person name="Andreopoulos B."/>
            <person name="Baker S."/>
            <person name="Barry K."/>
            <person name="Bills G."/>
            <person name="Bluhm B."/>
            <person name="Cannon C."/>
            <person name="Castanera R."/>
            <person name="Culley D."/>
            <person name="Daum C."/>
            <person name="Ezra D."/>
            <person name="Gonzalez J."/>
            <person name="Henrissat B."/>
            <person name="Kuo A."/>
            <person name="Liang C."/>
            <person name="Lipzen A."/>
            <person name="Lutzoni F."/>
            <person name="Magnuson J."/>
            <person name="Mondo S."/>
            <person name="Nolan M."/>
            <person name="Ohm R."/>
            <person name="Pangilinan J."/>
            <person name="Park H.-J."/>
            <person name="Ramirez L."/>
            <person name="Alfaro M."/>
            <person name="Sun H."/>
            <person name="Tritt A."/>
            <person name="Yoshinaga Y."/>
            <person name="Zwiers L.-H."/>
            <person name="Turgeon B."/>
            <person name="Goodwin S."/>
            <person name="Spatafora J."/>
            <person name="Crous P."/>
            <person name="Grigoriev I."/>
        </authorList>
    </citation>
    <scope>NUCLEOTIDE SEQUENCE</scope>
    <source>
        <strain evidence="10">CBS 109.77</strain>
    </source>
</reference>
<dbReference type="Pfam" id="PF00083">
    <property type="entry name" value="Sugar_tr"/>
    <property type="match status" value="1"/>
</dbReference>
<evidence type="ECO:0000313" key="11">
    <source>
        <dbReference type="Proteomes" id="UP000799757"/>
    </source>
</evidence>
<comment type="subcellular location">
    <subcellularLocation>
        <location evidence="1">Membrane</location>
        <topology evidence="1">Multi-pass membrane protein</topology>
    </subcellularLocation>
</comment>
<feature type="transmembrane region" description="Helical" evidence="8">
    <location>
        <begin position="445"/>
        <end position="463"/>
    </location>
</feature>
<keyword evidence="11" id="KW-1185">Reference proteome</keyword>
<feature type="transmembrane region" description="Helical" evidence="8">
    <location>
        <begin position="409"/>
        <end position="433"/>
    </location>
</feature>
<keyword evidence="3 7" id="KW-0813">Transport</keyword>
<dbReference type="InterPro" id="IPR003663">
    <property type="entry name" value="Sugar/inositol_transpt"/>
</dbReference>
<dbReference type="Proteomes" id="UP000799757">
    <property type="component" value="Unassembled WGS sequence"/>
</dbReference>
<dbReference type="PANTHER" id="PTHR48022">
    <property type="entry name" value="PLASTIDIC GLUCOSE TRANSPORTER 4"/>
    <property type="match status" value="1"/>
</dbReference>
<dbReference type="InterPro" id="IPR005828">
    <property type="entry name" value="MFS_sugar_transport-like"/>
</dbReference>
<evidence type="ECO:0000256" key="3">
    <source>
        <dbReference type="ARBA" id="ARBA00022448"/>
    </source>
</evidence>
<dbReference type="NCBIfam" id="TIGR00879">
    <property type="entry name" value="SP"/>
    <property type="match status" value="1"/>
</dbReference>
<comment type="similarity">
    <text evidence="2 7">Belongs to the major facilitator superfamily. Sugar transporter (TC 2.A.1.1) family.</text>
</comment>
<organism evidence="10 11">
    <name type="scientific">Melanomma pulvis-pyrius CBS 109.77</name>
    <dbReference type="NCBI Taxonomy" id="1314802"/>
    <lineage>
        <taxon>Eukaryota</taxon>
        <taxon>Fungi</taxon>
        <taxon>Dikarya</taxon>
        <taxon>Ascomycota</taxon>
        <taxon>Pezizomycotina</taxon>
        <taxon>Dothideomycetes</taxon>
        <taxon>Pleosporomycetidae</taxon>
        <taxon>Pleosporales</taxon>
        <taxon>Melanommataceae</taxon>
        <taxon>Melanomma</taxon>
    </lineage>
</organism>
<dbReference type="PROSITE" id="PS50850">
    <property type="entry name" value="MFS"/>
    <property type="match status" value="1"/>
</dbReference>
<protein>
    <submittedName>
        <fullName evidence="10">General substrate transporter</fullName>
    </submittedName>
</protein>
<dbReference type="SUPFAM" id="SSF103473">
    <property type="entry name" value="MFS general substrate transporter"/>
    <property type="match status" value="1"/>
</dbReference>
<dbReference type="AlphaFoldDB" id="A0A6A6X7M2"/>
<gene>
    <name evidence="10" type="ORF">K505DRAFT_362956</name>
</gene>
<feature type="transmembrane region" description="Helical" evidence="8">
    <location>
        <begin position="317"/>
        <end position="334"/>
    </location>
</feature>
<dbReference type="InterPro" id="IPR050360">
    <property type="entry name" value="MFS_Sugar_Transporters"/>
</dbReference>
<feature type="transmembrane region" description="Helical" evidence="8">
    <location>
        <begin position="374"/>
        <end position="397"/>
    </location>
</feature>
<dbReference type="InterPro" id="IPR020846">
    <property type="entry name" value="MFS_dom"/>
</dbReference>
<evidence type="ECO:0000256" key="2">
    <source>
        <dbReference type="ARBA" id="ARBA00010992"/>
    </source>
</evidence>
<evidence type="ECO:0000256" key="1">
    <source>
        <dbReference type="ARBA" id="ARBA00004141"/>
    </source>
</evidence>
<dbReference type="OrthoDB" id="6612291at2759"/>
<feature type="transmembrane region" description="Helical" evidence="8">
    <location>
        <begin position="343"/>
        <end position="362"/>
    </location>
</feature>